<dbReference type="InterPro" id="IPR035897">
    <property type="entry name" value="Toll_tir_struct_dom_sf"/>
</dbReference>
<dbReference type="OrthoDB" id="6148273at2759"/>
<dbReference type="PANTHER" id="PTHR24365:SF530">
    <property type="entry name" value="MSTPROX-RELATED"/>
    <property type="match status" value="1"/>
</dbReference>
<accession>A0A8S3YZA3</accession>
<evidence type="ECO:0000313" key="13">
    <source>
        <dbReference type="EMBL" id="CAG5122029.1"/>
    </source>
</evidence>
<sequence length="587" mass="68041">MQRIVNRFTPCIVVYKHTLRYFANTSLEVIEAMDNEIEMIEQGARSKLLPTTLKFANLTNNRIMFGAYWKDMLSLTGLEKLHLDGYQNPVKFPLFFPSTDFQCQRPSGDKHEPFQAAGEFSEKCICGPDECSLEEDDDFILPLPPNLLNLTMHSNSLAYKVGNIRFCANNSLSSVDLSGNMFPYLEGPITGLNKLKYLNISSCFIQTIDAEYFNFLFSLEYLNLFQNLLGDCLDKDMNGSIFDHLKNLKYLNLSFNNIFRFHWPVFKDLEDLEILDLSTNRISHINFKVDHMKNLTFLDLHKNDIADLPKDMRDLIDSLLNANKSVKVDMRDNPIYCECSNLAFLEWVVRTNIFGDNYTHYYCKYPVENQTAVEMSQGYAEELVKLRKQCATHVGLFLGVIGGTILVVTFITGLLLYRFRWTLRYWYHAAKLKIYSNPDKISEEFDYDVFVSYASDDVDFVLQELSPHLSAERHLKLLVHGENFQTGRHITDNIYMAVRQSHKTLVVLTKNMLKSHWCTYELQMARMESINTGRDVLVFLLLEEIPAHLMSVNMLSYIKTSTYISYPREAQHRDVFWNKLAADLRAA</sequence>
<dbReference type="InterPro" id="IPR032675">
    <property type="entry name" value="LRR_dom_sf"/>
</dbReference>
<dbReference type="GO" id="GO:0038023">
    <property type="term" value="F:signaling receptor activity"/>
    <property type="evidence" value="ECO:0007669"/>
    <property type="project" value="TreeGrafter"/>
</dbReference>
<evidence type="ECO:0000256" key="5">
    <source>
        <dbReference type="ARBA" id="ARBA00022729"/>
    </source>
</evidence>
<organism evidence="13 14">
    <name type="scientific">Candidula unifasciata</name>
    <dbReference type="NCBI Taxonomy" id="100452"/>
    <lineage>
        <taxon>Eukaryota</taxon>
        <taxon>Metazoa</taxon>
        <taxon>Spiralia</taxon>
        <taxon>Lophotrochozoa</taxon>
        <taxon>Mollusca</taxon>
        <taxon>Gastropoda</taxon>
        <taxon>Heterobranchia</taxon>
        <taxon>Euthyneura</taxon>
        <taxon>Panpulmonata</taxon>
        <taxon>Eupulmonata</taxon>
        <taxon>Stylommatophora</taxon>
        <taxon>Helicina</taxon>
        <taxon>Helicoidea</taxon>
        <taxon>Geomitridae</taxon>
        <taxon>Candidula</taxon>
    </lineage>
</organism>
<gene>
    <name evidence="13" type="ORF">CUNI_LOCUS7587</name>
</gene>
<dbReference type="PROSITE" id="PS51450">
    <property type="entry name" value="LRR"/>
    <property type="match status" value="2"/>
</dbReference>
<keyword evidence="14" id="KW-1185">Reference proteome</keyword>
<dbReference type="PANTHER" id="PTHR24365">
    <property type="entry name" value="TOLL-LIKE RECEPTOR"/>
    <property type="match status" value="1"/>
</dbReference>
<keyword evidence="9" id="KW-0675">Receptor</keyword>
<dbReference type="SMART" id="SM00369">
    <property type="entry name" value="LRR_TYP"/>
    <property type="match status" value="4"/>
</dbReference>
<dbReference type="AlphaFoldDB" id="A0A8S3YZA3"/>
<comment type="similarity">
    <text evidence="2">Belongs to the Toll-like receptor family.</text>
</comment>
<name>A0A8S3YZA3_9EUPU</name>
<reference evidence="13" key="1">
    <citation type="submission" date="2021-04" db="EMBL/GenBank/DDBJ databases">
        <authorList>
            <consortium name="Molecular Ecology Group"/>
        </authorList>
    </citation>
    <scope>NUCLEOTIDE SEQUENCE</scope>
</reference>
<proteinExistence type="inferred from homology"/>
<keyword evidence="4 11" id="KW-0812">Transmembrane</keyword>
<feature type="domain" description="TIR" evidence="12">
    <location>
        <begin position="445"/>
        <end position="584"/>
    </location>
</feature>
<evidence type="ECO:0000256" key="4">
    <source>
        <dbReference type="ARBA" id="ARBA00022692"/>
    </source>
</evidence>
<evidence type="ECO:0000256" key="6">
    <source>
        <dbReference type="ARBA" id="ARBA00022737"/>
    </source>
</evidence>
<evidence type="ECO:0000256" key="2">
    <source>
        <dbReference type="ARBA" id="ARBA00009634"/>
    </source>
</evidence>
<evidence type="ECO:0000259" key="12">
    <source>
        <dbReference type="PROSITE" id="PS50104"/>
    </source>
</evidence>
<dbReference type="Gene3D" id="3.80.10.10">
    <property type="entry name" value="Ribonuclease Inhibitor"/>
    <property type="match status" value="2"/>
</dbReference>
<evidence type="ECO:0000256" key="8">
    <source>
        <dbReference type="ARBA" id="ARBA00023136"/>
    </source>
</evidence>
<keyword evidence="3" id="KW-0433">Leucine-rich repeat</keyword>
<dbReference type="EMBL" id="CAJHNH020001213">
    <property type="protein sequence ID" value="CAG5122029.1"/>
    <property type="molecule type" value="Genomic_DNA"/>
</dbReference>
<dbReference type="GO" id="GO:0005886">
    <property type="term" value="C:plasma membrane"/>
    <property type="evidence" value="ECO:0007669"/>
    <property type="project" value="TreeGrafter"/>
</dbReference>
<dbReference type="SMART" id="SM00255">
    <property type="entry name" value="TIR"/>
    <property type="match status" value="1"/>
</dbReference>
<dbReference type="Pfam" id="PF13676">
    <property type="entry name" value="TIR_2"/>
    <property type="match status" value="1"/>
</dbReference>
<comment type="subcellular location">
    <subcellularLocation>
        <location evidence="1">Membrane</location>
        <topology evidence="1">Single-pass membrane protein</topology>
    </subcellularLocation>
</comment>
<dbReference type="GO" id="GO:0007165">
    <property type="term" value="P:signal transduction"/>
    <property type="evidence" value="ECO:0007669"/>
    <property type="project" value="InterPro"/>
</dbReference>
<evidence type="ECO:0000256" key="3">
    <source>
        <dbReference type="ARBA" id="ARBA00022614"/>
    </source>
</evidence>
<dbReference type="PROSITE" id="PS50104">
    <property type="entry name" value="TIR"/>
    <property type="match status" value="1"/>
</dbReference>
<evidence type="ECO:0000256" key="9">
    <source>
        <dbReference type="ARBA" id="ARBA00023170"/>
    </source>
</evidence>
<keyword evidence="8 11" id="KW-0472">Membrane</keyword>
<evidence type="ECO:0000256" key="7">
    <source>
        <dbReference type="ARBA" id="ARBA00022989"/>
    </source>
</evidence>
<feature type="transmembrane region" description="Helical" evidence="11">
    <location>
        <begin position="394"/>
        <end position="417"/>
    </location>
</feature>
<dbReference type="InterPro" id="IPR001611">
    <property type="entry name" value="Leu-rich_rpt"/>
</dbReference>
<dbReference type="SUPFAM" id="SSF52200">
    <property type="entry name" value="Toll/Interleukin receptor TIR domain"/>
    <property type="match status" value="1"/>
</dbReference>
<dbReference type="Pfam" id="PF13855">
    <property type="entry name" value="LRR_8"/>
    <property type="match status" value="1"/>
</dbReference>
<comment type="caution">
    <text evidence="13">The sequence shown here is derived from an EMBL/GenBank/DDBJ whole genome shotgun (WGS) entry which is preliminary data.</text>
</comment>
<dbReference type="Gene3D" id="3.40.50.10140">
    <property type="entry name" value="Toll/interleukin-1 receptor homology (TIR) domain"/>
    <property type="match status" value="1"/>
</dbReference>
<dbReference type="InterPro" id="IPR000157">
    <property type="entry name" value="TIR_dom"/>
</dbReference>
<dbReference type="SUPFAM" id="SSF52058">
    <property type="entry name" value="L domain-like"/>
    <property type="match status" value="1"/>
</dbReference>
<dbReference type="Proteomes" id="UP000678393">
    <property type="component" value="Unassembled WGS sequence"/>
</dbReference>
<evidence type="ECO:0000313" key="14">
    <source>
        <dbReference type="Proteomes" id="UP000678393"/>
    </source>
</evidence>
<keyword evidence="10" id="KW-0325">Glycoprotein</keyword>
<keyword evidence="6" id="KW-0677">Repeat</keyword>
<evidence type="ECO:0000256" key="10">
    <source>
        <dbReference type="ARBA" id="ARBA00023180"/>
    </source>
</evidence>
<protein>
    <recommendedName>
        <fullName evidence="12">TIR domain-containing protein</fullName>
    </recommendedName>
</protein>
<evidence type="ECO:0000256" key="1">
    <source>
        <dbReference type="ARBA" id="ARBA00004167"/>
    </source>
</evidence>
<dbReference type="InterPro" id="IPR003591">
    <property type="entry name" value="Leu-rich_rpt_typical-subtyp"/>
</dbReference>
<keyword evidence="5" id="KW-0732">Signal</keyword>
<keyword evidence="7 11" id="KW-1133">Transmembrane helix</keyword>
<evidence type="ECO:0000256" key="11">
    <source>
        <dbReference type="SAM" id="Phobius"/>
    </source>
</evidence>